<dbReference type="InterPro" id="IPR036909">
    <property type="entry name" value="Cyt_c-like_dom_sf"/>
</dbReference>
<evidence type="ECO:0000256" key="3">
    <source>
        <dbReference type="ARBA" id="ARBA00022723"/>
    </source>
</evidence>
<dbReference type="PANTHER" id="PTHR33751:SF9">
    <property type="entry name" value="CYTOCHROME C4"/>
    <property type="match status" value="1"/>
</dbReference>
<reference evidence="8 9" key="2">
    <citation type="submission" date="2019-09" db="EMBL/GenBank/DDBJ databases">
        <authorList>
            <person name="Mazur A."/>
        </authorList>
    </citation>
    <scope>NUCLEOTIDE SEQUENCE [LARGE SCALE GENOMIC DNA]</scope>
    <source>
        <strain evidence="8 9">3729k</strain>
    </source>
</reference>
<gene>
    <name evidence="8" type="ORF">F0415_07210</name>
</gene>
<keyword evidence="5 6" id="KW-0408">Iron</keyword>
<dbReference type="Pfam" id="PF00034">
    <property type="entry name" value="Cytochrom_C"/>
    <property type="match status" value="1"/>
</dbReference>
<dbReference type="InterPro" id="IPR009056">
    <property type="entry name" value="Cyt_c-like_dom"/>
</dbReference>
<evidence type="ECO:0000256" key="6">
    <source>
        <dbReference type="PROSITE-ProRule" id="PRU00433"/>
    </source>
</evidence>
<dbReference type="Proteomes" id="UP000322165">
    <property type="component" value="Unassembled WGS sequence"/>
</dbReference>
<evidence type="ECO:0000313" key="8">
    <source>
        <dbReference type="EMBL" id="KAA2285127.1"/>
    </source>
</evidence>
<evidence type="ECO:0000313" key="9">
    <source>
        <dbReference type="Proteomes" id="UP000322165"/>
    </source>
</evidence>
<accession>A0A5B2ZAY4</accession>
<evidence type="ECO:0000259" key="7">
    <source>
        <dbReference type="PROSITE" id="PS51007"/>
    </source>
</evidence>
<evidence type="ECO:0000256" key="2">
    <source>
        <dbReference type="ARBA" id="ARBA00022617"/>
    </source>
</evidence>
<organism evidence="8 9">
    <name type="scientific">Arenimonas fontis</name>
    <dbReference type="NCBI Taxonomy" id="2608255"/>
    <lineage>
        <taxon>Bacteria</taxon>
        <taxon>Pseudomonadati</taxon>
        <taxon>Pseudomonadota</taxon>
        <taxon>Gammaproteobacteria</taxon>
        <taxon>Lysobacterales</taxon>
        <taxon>Lysobacteraceae</taxon>
        <taxon>Arenimonas</taxon>
    </lineage>
</organism>
<keyword evidence="3 6" id="KW-0479">Metal-binding</keyword>
<evidence type="ECO:0000256" key="5">
    <source>
        <dbReference type="ARBA" id="ARBA00023004"/>
    </source>
</evidence>
<reference evidence="8 9" key="1">
    <citation type="submission" date="2019-09" db="EMBL/GenBank/DDBJ databases">
        <title>Arenimonas chukotkensis sp. nov., a bacterium isolated from Chukotka hot spring, Arctic region, Russia.</title>
        <authorList>
            <person name="Zayulina K.S."/>
            <person name="Prokofeva M.I."/>
            <person name="Elcheninov A.G."/>
            <person name="Novikov A."/>
            <person name="Kochetkova T.V."/>
            <person name="Kublanov I.V."/>
        </authorList>
    </citation>
    <scope>NUCLEOTIDE SEQUENCE [LARGE SCALE GENOMIC DNA]</scope>
    <source>
        <strain evidence="8 9">3729k</strain>
    </source>
</reference>
<name>A0A5B2ZAY4_9GAMM</name>
<dbReference type="AlphaFoldDB" id="A0A5B2ZAY4"/>
<keyword evidence="4" id="KW-0249">Electron transport</keyword>
<protein>
    <submittedName>
        <fullName evidence="8">Cytochrome C</fullName>
    </submittedName>
</protein>
<dbReference type="PROSITE" id="PS51007">
    <property type="entry name" value="CYTC"/>
    <property type="match status" value="1"/>
</dbReference>
<keyword evidence="9" id="KW-1185">Reference proteome</keyword>
<comment type="caution">
    <text evidence="8">The sequence shown here is derived from an EMBL/GenBank/DDBJ whole genome shotgun (WGS) entry which is preliminary data.</text>
</comment>
<evidence type="ECO:0000256" key="1">
    <source>
        <dbReference type="ARBA" id="ARBA00022448"/>
    </source>
</evidence>
<keyword evidence="2 6" id="KW-0349">Heme</keyword>
<dbReference type="EMBL" id="VUOD01000004">
    <property type="protein sequence ID" value="KAA2285127.1"/>
    <property type="molecule type" value="Genomic_DNA"/>
</dbReference>
<proteinExistence type="predicted"/>
<dbReference type="GO" id="GO:0020037">
    <property type="term" value="F:heme binding"/>
    <property type="evidence" value="ECO:0007669"/>
    <property type="project" value="InterPro"/>
</dbReference>
<dbReference type="InterPro" id="IPR050597">
    <property type="entry name" value="Cytochrome_c_Oxidase_Subunit"/>
</dbReference>
<sequence>MGLCVACHGEDGVSRVAGTPHLAGQDGLYLRRALQDYRSGRRQHVPMSSLANSLQPADIEALAAWYASRPGFAAAGVAP</sequence>
<dbReference type="PANTHER" id="PTHR33751">
    <property type="entry name" value="CBB3-TYPE CYTOCHROME C OXIDASE SUBUNIT FIXP"/>
    <property type="match status" value="1"/>
</dbReference>
<feature type="domain" description="Cytochrome c" evidence="7">
    <location>
        <begin position="1"/>
        <end position="70"/>
    </location>
</feature>
<dbReference type="GO" id="GO:0046872">
    <property type="term" value="F:metal ion binding"/>
    <property type="evidence" value="ECO:0007669"/>
    <property type="project" value="UniProtKB-KW"/>
</dbReference>
<dbReference type="Gene3D" id="1.10.760.10">
    <property type="entry name" value="Cytochrome c-like domain"/>
    <property type="match status" value="1"/>
</dbReference>
<dbReference type="GO" id="GO:0009055">
    <property type="term" value="F:electron transfer activity"/>
    <property type="evidence" value="ECO:0007669"/>
    <property type="project" value="InterPro"/>
</dbReference>
<keyword evidence="1" id="KW-0813">Transport</keyword>
<evidence type="ECO:0000256" key="4">
    <source>
        <dbReference type="ARBA" id="ARBA00022982"/>
    </source>
</evidence>
<dbReference type="SUPFAM" id="SSF46626">
    <property type="entry name" value="Cytochrome c"/>
    <property type="match status" value="1"/>
</dbReference>